<dbReference type="eggNOG" id="ENOG502RYKG">
    <property type="taxonomic scope" value="Eukaryota"/>
</dbReference>
<evidence type="ECO:0000256" key="2">
    <source>
        <dbReference type="ARBA" id="ARBA00008721"/>
    </source>
</evidence>
<dbReference type="InterPro" id="IPR024079">
    <property type="entry name" value="MetalloPept_cat_dom_sf"/>
</dbReference>
<evidence type="ECO:0000313" key="12">
    <source>
        <dbReference type="EMBL" id="EMR63447.1"/>
    </source>
</evidence>
<evidence type="ECO:0000256" key="4">
    <source>
        <dbReference type="ARBA" id="ARBA00022723"/>
    </source>
</evidence>
<dbReference type="PANTHER" id="PTHR47466:SF1">
    <property type="entry name" value="METALLOPROTEASE MEP1 (AFU_ORTHOLOGUE AFUA_1G07730)-RELATED"/>
    <property type="match status" value="1"/>
</dbReference>
<organism evidence="12 13">
    <name type="scientific">Eutypa lata (strain UCR-EL1)</name>
    <name type="common">Grapevine dieback disease fungus</name>
    <name type="synonym">Eutypa armeniacae</name>
    <dbReference type="NCBI Taxonomy" id="1287681"/>
    <lineage>
        <taxon>Eukaryota</taxon>
        <taxon>Fungi</taxon>
        <taxon>Dikarya</taxon>
        <taxon>Ascomycota</taxon>
        <taxon>Pezizomycotina</taxon>
        <taxon>Sordariomycetes</taxon>
        <taxon>Xylariomycetidae</taxon>
        <taxon>Xylariales</taxon>
        <taxon>Diatrypaceae</taxon>
        <taxon>Eutypa</taxon>
    </lineage>
</organism>
<comment type="function">
    <text evidence="1">Secreted metalloproteinase that allows assimilation of proteinaceous substrates.</text>
</comment>
<dbReference type="InterPro" id="IPR008754">
    <property type="entry name" value="Peptidase_M43"/>
</dbReference>
<evidence type="ECO:0000256" key="3">
    <source>
        <dbReference type="ARBA" id="ARBA00022670"/>
    </source>
</evidence>
<keyword evidence="3 12" id="KW-0645">Protease</keyword>
<dbReference type="PANTHER" id="PTHR47466">
    <property type="match status" value="1"/>
</dbReference>
<evidence type="ECO:0000256" key="1">
    <source>
        <dbReference type="ARBA" id="ARBA00003174"/>
    </source>
</evidence>
<keyword evidence="7" id="KW-0862">Zinc</keyword>
<evidence type="ECO:0000256" key="5">
    <source>
        <dbReference type="ARBA" id="ARBA00022729"/>
    </source>
</evidence>
<evidence type="ECO:0000256" key="7">
    <source>
        <dbReference type="ARBA" id="ARBA00022833"/>
    </source>
</evidence>
<keyword evidence="6" id="KW-0378">Hydrolase</keyword>
<keyword evidence="4" id="KW-0479">Metal-binding</keyword>
<dbReference type="Gene3D" id="3.40.390.10">
    <property type="entry name" value="Collagenase (Catalytic Domain)"/>
    <property type="match status" value="1"/>
</dbReference>
<dbReference type="EMBL" id="KB707222">
    <property type="protein sequence ID" value="EMR63447.1"/>
    <property type="molecule type" value="Genomic_DNA"/>
</dbReference>
<evidence type="ECO:0000256" key="6">
    <source>
        <dbReference type="ARBA" id="ARBA00022801"/>
    </source>
</evidence>
<accession>M7SH03</accession>
<feature type="domain" description="Peptidase M43 pregnancy-associated plasma-A" evidence="11">
    <location>
        <begin position="132"/>
        <end position="249"/>
    </location>
</feature>
<dbReference type="SUPFAM" id="SSF55486">
    <property type="entry name" value="Metalloproteases ('zincins'), catalytic domain"/>
    <property type="match status" value="1"/>
</dbReference>
<dbReference type="Pfam" id="PF05572">
    <property type="entry name" value="Peptidase_M43"/>
    <property type="match status" value="1"/>
</dbReference>
<dbReference type="AlphaFoldDB" id="M7SH03"/>
<dbReference type="HOGENOM" id="CLU_048726_0_0_1"/>
<keyword evidence="5 10" id="KW-0732">Signal</keyword>
<dbReference type="OrthoDB" id="536211at2759"/>
<evidence type="ECO:0000259" key="11">
    <source>
        <dbReference type="Pfam" id="PF05572"/>
    </source>
</evidence>
<feature type="signal peptide" evidence="10">
    <location>
        <begin position="1"/>
        <end position="18"/>
    </location>
</feature>
<dbReference type="CDD" id="cd04275">
    <property type="entry name" value="ZnMc_pappalysin_like"/>
    <property type="match status" value="1"/>
</dbReference>
<feature type="chain" id="PRO_5004084869" evidence="10">
    <location>
        <begin position="19"/>
        <end position="259"/>
    </location>
</feature>
<dbReference type="MEROPS" id="M43.008"/>
<dbReference type="OMA" id="QTWDRYR"/>
<dbReference type="GO" id="GO:0006508">
    <property type="term" value="P:proteolysis"/>
    <property type="evidence" value="ECO:0007669"/>
    <property type="project" value="UniProtKB-KW"/>
</dbReference>
<sequence length="259" mass="27612">MQIKAALLAGLAATSAAAQRACGAPTPTDEQIEVAKLFAEQEAAVRIAGNSTRRAAINVNVYFHVLASSTSVSGGYISASTLTQQLAAMNAAYAPYDISFTQAGADWTVNSGWAADGSELTMKRSMDYLGYCYFPTSTSTGSTDFYYDGCTILASSVPGGSETNYNEGLTAVHEIGHWFGLYHTFEGGCSGNGDYVSDTPAEASDASGCPVGRDTCTSAGVDPIHNYMDYTYDSCYEEFTAGQVTRMNTYWSNYRADFQ</sequence>
<evidence type="ECO:0000256" key="9">
    <source>
        <dbReference type="ARBA" id="ARBA00023157"/>
    </source>
</evidence>
<dbReference type="Proteomes" id="UP000012174">
    <property type="component" value="Unassembled WGS sequence"/>
</dbReference>
<keyword evidence="13" id="KW-1185">Reference proteome</keyword>
<keyword evidence="8 12" id="KW-0482">Metalloprotease</keyword>
<evidence type="ECO:0000256" key="8">
    <source>
        <dbReference type="ARBA" id="ARBA00023049"/>
    </source>
</evidence>
<keyword evidence="9" id="KW-1015">Disulfide bond</keyword>
<gene>
    <name evidence="12" type="ORF">UCREL1_9605</name>
</gene>
<dbReference type="GO" id="GO:0008237">
    <property type="term" value="F:metallopeptidase activity"/>
    <property type="evidence" value="ECO:0007669"/>
    <property type="project" value="UniProtKB-KW"/>
</dbReference>
<proteinExistence type="inferred from homology"/>
<comment type="similarity">
    <text evidence="2">Belongs to the peptidase M43B family.</text>
</comment>
<evidence type="ECO:0000313" key="13">
    <source>
        <dbReference type="Proteomes" id="UP000012174"/>
    </source>
</evidence>
<evidence type="ECO:0000256" key="10">
    <source>
        <dbReference type="SAM" id="SignalP"/>
    </source>
</evidence>
<dbReference type="GO" id="GO:0046872">
    <property type="term" value="F:metal ion binding"/>
    <property type="evidence" value="ECO:0007669"/>
    <property type="project" value="UniProtKB-KW"/>
</dbReference>
<protein>
    <submittedName>
        <fullName evidence="12">Putative metalloprotease protein</fullName>
    </submittedName>
</protein>
<name>M7SH03_EUTLA</name>
<reference evidence="13" key="1">
    <citation type="journal article" date="2013" name="Genome Announc.">
        <title>Draft genome sequence of the grapevine dieback fungus Eutypa lata UCR-EL1.</title>
        <authorList>
            <person name="Blanco-Ulate B."/>
            <person name="Rolshausen P.E."/>
            <person name="Cantu D."/>
        </authorList>
    </citation>
    <scope>NUCLEOTIDE SEQUENCE [LARGE SCALE GENOMIC DNA]</scope>
    <source>
        <strain evidence="13">UCR-EL1</strain>
    </source>
</reference>
<dbReference type="KEGG" id="ela:UCREL1_9605"/>